<gene>
    <name evidence="2" type="ORF">GCM10025867_48810</name>
</gene>
<evidence type="ECO:0000313" key="2">
    <source>
        <dbReference type="EMBL" id="BDZ52640.1"/>
    </source>
</evidence>
<evidence type="ECO:0000313" key="3">
    <source>
        <dbReference type="Proteomes" id="UP001321486"/>
    </source>
</evidence>
<keyword evidence="1" id="KW-1133">Transmembrane helix</keyword>
<proteinExistence type="predicted"/>
<accession>A0ABM8GVX9</accession>
<feature type="transmembrane region" description="Helical" evidence="1">
    <location>
        <begin position="64"/>
        <end position="87"/>
    </location>
</feature>
<keyword evidence="3" id="KW-1185">Reference proteome</keyword>
<keyword evidence="1" id="KW-0812">Transmembrane</keyword>
<protein>
    <recommendedName>
        <fullName evidence="4">DUF202 domain-containing protein</fullName>
    </recommendedName>
</protein>
<dbReference type="EMBL" id="AP027733">
    <property type="protein sequence ID" value="BDZ52640.1"/>
    <property type="molecule type" value="Genomic_DNA"/>
</dbReference>
<sequence>MHPKRTLDLFVDHLLDFRDDHMVWLDTRRARVAFFAGIAAMAIGSHVLALRFTPSSYLHGHLGALAILAAVVGTAGFAAALWGLLSLNRIRATLKARAAHPAGRGIPTTLSTH</sequence>
<feature type="transmembrane region" description="Helical" evidence="1">
    <location>
        <begin position="32"/>
        <end position="52"/>
    </location>
</feature>
<dbReference type="Proteomes" id="UP001321486">
    <property type="component" value="Plasmid pNBRC108728a"/>
</dbReference>
<name>A0ABM8GVX9_9MICO</name>
<organism evidence="2 3">
    <name type="scientific">Frondihabitans sucicola</name>
    <dbReference type="NCBI Taxonomy" id="1268041"/>
    <lineage>
        <taxon>Bacteria</taxon>
        <taxon>Bacillati</taxon>
        <taxon>Actinomycetota</taxon>
        <taxon>Actinomycetes</taxon>
        <taxon>Micrococcales</taxon>
        <taxon>Microbacteriaceae</taxon>
        <taxon>Frondihabitans</taxon>
    </lineage>
</organism>
<evidence type="ECO:0000256" key="1">
    <source>
        <dbReference type="SAM" id="Phobius"/>
    </source>
</evidence>
<keyword evidence="1" id="KW-0472">Membrane</keyword>
<geneLocation type="plasmid" evidence="2 3">
    <name>pNBRC108728a</name>
</geneLocation>
<dbReference type="RefSeq" id="WP_286346922.1">
    <property type="nucleotide sequence ID" value="NZ_AP027733.1"/>
</dbReference>
<evidence type="ECO:0008006" key="4">
    <source>
        <dbReference type="Google" id="ProtNLM"/>
    </source>
</evidence>
<keyword evidence="2" id="KW-0614">Plasmid</keyword>
<reference evidence="3" key="1">
    <citation type="journal article" date="2019" name="Int. J. Syst. Evol. Microbiol.">
        <title>The Global Catalogue of Microorganisms (GCM) 10K type strain sequencing project: providing services to taxonomists for standard genome sequencing and annotation.</title>
        <authorList>
            <consortium name="The Broad Institute Genomics Platform"/>
            <consortium name="The Broad Institute Genome Sequencing Center for Infectious Disease"/>
            <person name="Wu L."/>
            <person name="Ma J."/>
        </authorList>
    </citation>
    <scope>NUCLEOTIDE SEQUENCE [LARGE SCALE GENOMIC DNA]</scope>
    <source>
        <strain evidence="3">NBRC 108728</strain>
    </source>
</reference>